<keyword evidence="2" id="KW-1185">Reference proteome</keyword>
<dbReference type="RefSeq" id="XP_047776862.1">
    <property type="nucleotide sequence ID" value="XM_047921696.1"/>
</dbReference>
<dbReference type="GeneID" id="72002428"/>
<evidence type="ECO:0000313" key="2">
    <source>
        <dbReference type="Proteomes" id="UP000814176"/>
    </source>
</evidence>
<reference evidence="1 2" key="1">
    <citation type="journal article" date="2021" name="Environ. Microbiol.">
        <title>Gene family expansions and transcriptome signatures uncover fungal adaptations to wood decay.</title>
        <authorList>
            <person name="Hage H."/>
            <person name="Miyauchi S."/>
            <person name="Viragh M."/>
            <person name="Drula E."/>
            <person name="Min B."/>
            <person name="Chaduli D."/>
            <person name="Navarro D."/>
            <person name="Favel A."/>
            <person name="Norest M."/>
            <person name="Lesage-Meessen L."/>
            <person name="Balint B."/>
            <person name="Merenyi Z."/>
            <person name="de Eugenio L."/>
            <person name="Morin E."/>
            <person name="Martinez A.T."/>
            <person name="Baldrian P."/>
            <person name="Stursova M."/>
            <person name="Martinez M.J."/>
            <person name="Novotny C."/>
            <person name="Magnuson J.K."/>
            <person name="Spatafora J.W."/>
            <person name="Maurice S."/>
            <person name="Pangilinan J."/>
            <person name="Andreopoulos W."/>
            <person name="LaButti K."/>
            <person name="Hundley H."/>
            <person name="Na H."/>
            <person name="Kuo A."/>
            <person name="Barry K."/>
            <person name="Lipzen A."/>
            <person name="Henrissat B."/>
            <person name="Riley R."/>
            <person name="Ahrendt S."/>
            <person name="Nagy L.G."/>
            <person name="Grigoriev I.V."/>
            <person name="Martin F."/>
            <person name="Rosso M.N."/>
        </authorList>
    </citation>
    <scope>NUCLEOTIDE SEQUENCE [LARGE SCALE GENOMIC DNA]</scope>
    <source>
        <strain evidence="1 2">CIRM-BRFM 1785</strain>
    </source>
</reference>
<sequence>MSCLSSEYYHDPDAELVFTNHNENQPSLPITIPSNYHQISPHIVQRVIVPSFVLIHRRSFSRCPTFTYGYDPESGSTVARRQFTYGYDPESGSTVARRQFTYGYDPESGSDVERRDTPTFDYGYNPETSGNNPPENYRKHCRIIKLSRQY</sequence>
<gene>
    <name evidence="1" type="ORF">C8Q71DRAFT_725383</name>
</gene>
<accession>A0ABQ8KA02</accession>
<evidence type="ECO:0000313" key="1">
    <source>
        <dbReference type="EMBL" id="KAH9834206.1"/>
    </source>
</evidence>
<organism evidence="1 2">
    <name type="scientific">Rhodofomes roseus</name>
    <dbReference type="NCBI Taxonomy" id="34475"/>
    <lineage>
        <taxon>Eukaryota</taxon>
        <taxon>Fungi</taxon>
        <taxon>Dikarya</taxon>
        <taxon>Basidiomycota</taxon>
        <taxon>Agaricomycotina</taxon>
        <taxon>Agaricomycetes</taxon>
        <taxon>Polyporales</taxon>
        <taxon>Rhodofomes</taxon>
    </lineage>
</organism>
<comment type="caution">
    <text evidence="1">The sequence shown here is derived from an EMBL/GenBank/DDBJ whole genome shotgun (WGS) entry which is preliminary data.</text>
</comment>
<dbReference type="EMBL" id="JADCUA010000016">
    <property type="protein sequence ID" value="KAH9834206.1"/>
    <property type="molecule type" value="Genomic_DNA"/>
</dbReference>
<dbReference type="Proteomes" id="UP000814176">
    <property type="component" value="Unassembled WGS sequence"/>
</dbReference>
<proteinExistence type="predicted"/>
<protein>
    <submittedName>
        <fullName evidence="1">Uncharacterized protein</fullName>
    </submittedName>
</protein>
<name>A0ABQ8KA02_9APHY</name>